<dbReference type="Gene3D" id="6.10.20.100">
    <property type="match status" value="1"/>
</dbReference>
<keyword evidence="2" id="KW-0479">Metal-binding</keyword>
<protein>
    <submittedName>
        <fullName evidence="4">Hydrogenase expression/formation protein HypD</fullName>
    </submittedName>
</protein>
<dbReference type="InterPro" id="IPR042243">
    <property type="entry name" value="HypD_1"/>
</dbReference>
<reference evidence="4" key="1">
    <citation type="submission" date="2010-05" db="EMBL/GenBank/DDBJ databases">
        <title>The draft genome of Desulfonatronospira thiodismutans ASO3-1.</title>
        <authorList>
            <consortium name="US DOE Joint Genome Institute (JGI-PGF)"/>
            <person name="Lucas S."/>
            <person name="Copeland A."/>
            <person name="Lapidus A."/>
            <person name="Cheng J.-F."/>
            <person name="Bruce D."/>
            <person name="Goodwin L."/>
            <person name="Pitluck S."/>
            <person name="Chertkov O."/>
            <person name="Brettin T."/>
            <person name="Detter J.C."/>
            <person name="Han C."/>
            <person name="Land M.L."/>
            <person name="Hauser L."/>
            <person name="Kyrpides N."/>
            <person name="Mikhailova N."/>
            <person name="Muyzer G."/>
            <person name="Woyke T."/>
        </authorList>
    </citation>
    <scope>NUCLEOTIDE SEQUENCE [LARGE SCALE GENOMIC DNA]</scope>
    <source>
        <strain evidence="4">ASO3-1</strain>
    </source>
</reference>
<dbReference type="OrthoDB" id="9770424at2"/>
<accession>D6SLR1</accession>
<sequence length="360" mass="39178">MNLSSEFRDPDLCRRVLEQIQHLADSPFRFMEVCGTHTVSIFQSGIKSLLPENISHLSGPGCPVCVTHDLEVNTFLALAKMDLRLATFGDLMRVPGSRGDSLKKVQAEGARVDIVYSAFDALQLAVDNPSENVVFLAVGFETTAPTVAATVKVALKQQVENFFILPMHKLVPPALQALASDPDIRVDGLLLPGHVSTITGIEPFMFLAGDYNLPAVISGFEPLDILQSIQILLRMHKEKTPAVINSYKRAVADQGNPRARKVMQEVFKPVDTAWRGLGDIPGSGLSLRKEYLGFDARRKFEPAPLQPETNTGCKCGQVLKGKILPPQCPLFASVCTPAEPVGPCMVSTEGSCAAFFKYSL</sequence>
<dbReference type="GO" id="GO:0051604">
    <property type="term" value="P:protein maturation"/>
    <property type="evidence" value="ECO:0007669"/>
    <property type="project" value="TreeGrafter"/>
</dbReference>
<comment type="similarity">
    <text evidence="1">Belongs to the HypD family.</text>
</comment>
<evidence type="ECO:0000256" key="3">
    <source>
        <dbReference type="ARBA" id="ARBA00023004"/>
    </source>
</evidence>
<keyword evidence="3" id="KW-0408">Iron</keyword>
<dbReference type="PANTHER" id="PTHR30149">
    <property type="entry name" value="HYDROGENASE PROTEIN ASSEMBLY PROTEIN HYPD"/>
    <property type="match status" value="1"/>
</dbReference>
<evidence type="ECO:0000313" key="4">
    <source>
        <dbReference type="EMBL" id="EFI35622.1"/>
    </source>
</evidence>
<proteinExistence type="inferred from homology"/>
<dbReference type="InterPro" id="IPR042244">
    <property type="entry name" value="HypD_2_sf"/>
</dbReference>
<dbReference type="Pfam" id="PF01924">
    <property type="entry name" value="HypD"/>
    <property type="match status" value="1"/>
</dbReference>
<dbReference type="InterPro" id="IPR002780">
    <property type="entry name" value="Hyd_form_HypD"/>
</dbReference>
<dbReference type="GO" id="GO:0051539">
    <property type="term" value="F:4 iron, 4 sulfur cluster binding"/>
    <property type="evidence" value="ECO:0007669"/>
    <property type="project" value="TreeGrafter"/>
</dbReference>
<keyword evidence="5" id="KW-1185">Reference proteome</keyword>
<dbReference type="eggNOG" id="COG0409">
    <property type="taxonomic scope" value="Bacteria"/>
</dbReference>
<evidence type="ECO:0000313" key="5">
    <source>
        <dbReference type="Proteomes" id="UP000005496"/>
    </source>
</evidence>
<comment type="caution">
    <text evidence="4">The sequence shown here is derived from an EMBL/GenBank/DDBJ whole genome shotgun (WGS) entry which is preliminary data.</text>
</comment>
<dbReference type="PANTHER" id="PTHR30149:SF0">
    <property type="entry name" value="HYDROGENASE MATURATION FACTOR HYPD"/>
    <property type="match status" value="1"/>
</dbReference>
<dbReference type="RefSeq" id="WP_008868751.1">
    <property type="nucleotide sequence ID" value="NZ_ACJN02000001.1"/>
</dbReference>
<name>D6SLR1_9BACT</name>
<dbReference type="GO" id="GO:0005506">
    <property type="term" value="F:iron ion binding"/>
    <property type="evidence" value="ECO:0007669"/>
    <property type="project" value="TreeGrafter"/>
</dbReference>
<dbReference type="PIRSF" id="PIRSF005622">
    <property type="entry name" value="Hydrgn_mat_hypD"/>
    <property type="match status" value="1"/>
</dbReference>
<dbReference type="EMBL" id="ACJN02000001">
    <property type="protein sequence ID" value="EFI35622.1"/>
    <property type="molecule type" value="Genomic_DNA"/>
</dbReference>
<organism evidence="4 5">
    <name type="scientific">Desulfonatronospira thiodismutans ASO3-1</name>
    <dbReference type="NCBI Taxonomy" id="555779"/>
    <lineage>
        <taxon>Bacteria</taxon>
        <taxon>Pseudomonadati</taxon>
        <taxon>Thermodesulfobacteriota</taxon>
        <taxon>Desulfovibrionia</taxon>
        <taxon>Desulfovibrionales</taxon>
        <taxon>Desulfonatronovibrionaceae</taxon>
        <taxon>Desulfonatronospira</taxon>
    </lineage>
</organism>
<dbReference type="GO" id="GO:0070025">
    <property type="term" value="F:carbon monoxide binding"/>
    <property type="evidence" value="ECO:0007669"/>
    <property type="project" value="TreeGrafter"/>
</dbReference>
<dbReference type="NCBIfam" id="TIGR00075">
    <property type="entry name" value="hypD"/>
    <property type="match status" value="1"/>
</dbReference>
<dbReference type="Proteomes" id="UP000005496">
    <property type="component" value="Unassembled WGS sequence"/>
</dbReference>
<dbReference type="Gene3D" id="3.40.50.11750">
    <property type="entry name" value="HypD, alpha/beta domain 1"/>
    <property type="match status" value="2"/>
</dbReference>
<gene>
    <name evidence="4" type="ORF">Dthio_PD3051</name>
</gene>
<dbReference type="AlphaFoldDB" id="D6SLR1"/>
<evidence type="ECO:0000256" key="1">
    <source>
        <dbReference type="ARBA" id="ARBA00007888"/>
    </source>
</evidence>
<evidence type="ECO:0000256" key="2">
    <source>
        <dbReference type="ARBA" id="ARBA00022723"/>
    </source>
</evidence>